<reference evidence="3" key="1">
    <citation type="journal article" date="2019" name="Int. J. Syst. Evol. Microbiol.">
        <title>The Global Catalogue of Microorganisms (GCM) 10K type strain sequencing project: providing services to taxonomists for standard genome sequencing and annotation.</title>
        <authorList>
            <consortium name="The Broad Institute Genomics Platform"/>
            <consortium name="The Broad Institute Genome Sequencing Center for Infectious Disease"/>
            <person name="Wu L."/>
            <person name="Ma J."/>
        </authorList>
    </citation>
    <scope>NUCLEOTIDE SEQUENCE [LARGE SCALE GENOMIC DNA]</scope>
    <source>
        <strain evidence="3">CCUG 56098</strain>
    </source>
</reference>
<feature type="domain" description="Putative auto-transporter adhesin head GIN" evidence="1">
    <location>
        <begin position="41"/>
        <end position="232"/>
    </location>
</feature>
<comment type="caution">
    <text evidence="2">The sequence shown here is derived from an EMBL/GenBank/DDBJ whole genome shotgun (WGS) entry which is preliminary data.</text>
</comment>
<organism evidence="2 3">
    <name type="scientific">Winogradskyella rapida</name>
    <dbReference type="NCBI Taxonomy" id="549701"/>
    <lineage>
        <taxon>Bacteria</taxon>
        <taxon>Pseudomonadati</taxon>
        <taxon>Bacteroidota</taxon>
        <taxon>Flavobacteriia</taxon>
        <taxon>Flavobacteriales</taxon>
        <taxon>Flavobacteriaceae</taxon>
        <taxon>Winogradskyella</taxon>
    </lineage>
</organism>
<dbReference type="InterPro" id="IPR021255">
    <property type="entry name" value="DUF2807"/>
</dbReference>
<protein>
    <submittedName>
        <fullName evidence="2">Head GIN domain-containing protein</fullName>
    </submittedName>
</protein>
<keyword evidence="3" id="KW-1185">Reference proteome</keyword>
<gene>
    <name evidence="2" type="ORF">ACFQ13_16310</name>
</gene>
<dbReference type="RefSeq" id="WP_386119234.1">
    <property type="nucleotide sequence ID" value="NZ_JBHTKM010000063.1"/>
</dbReference>
<dbReference type="EMBL" id="JBHTKM010000063">
    <property type="protein sequence ID" value="MFD1017491.1"/>
    <property type="molecule type" value="Genomic_DNA"/>
</dbReference>
<dbReference type="Gene3D" id="2.160.20.120">
    <property type="match status" value="1"/>
</dbReference>
<evidence type="ECO:0000313" key="2">
    <source>
        <dbReference type="EMBL" id="MFD1017491.1"/>
    </source>
</evidence>
<sequence>MKKLIYILGIVLCFACNSEEVNDCFQTSGDLVQQEIMVPSFEGIIVHRDVEVVIKQAENYKVTVETGENLMPDIKVEVVDNQLILTDNNTCNYFRAYGLTKVFVEAPDLKTIRSSTQYDISSDGLLQYEALNLISESYNVESEFTIGDFRLEINSEELHIISNNLAFFYMEGTVENLDIGFFSGAGRFEGANLVAQQVNVYHRGSNDMVVNPQLSLTGQIKGTGHLIAVNQPLAVDVERFYTGQLFIE</sequence>
<dbReference type="Proteomes" id="UP001597086">
    <property type="component" value="Unassembled WGS sequence"/>
</dbReference>
<evidence type="ECO:0000259" key="1">
    <source>
        <dbReference type="Pfam" id="PF10988"/>
    </source>
</evidence>
<evidence type="ECO:0000313" key="3">
    <source>
        <dbReference type="Proteomes" id="UP001597086"/>
    </source>
</evidence>
<proteinExistence type="predicted"/>
<dbReference type="Pfam" id="PF10988">
    <property type="entry name" value="DUF2807"/>
    <property type="match status" value="1"/>
</dbReference>
<name>A0ABW3KUF9_9FLAO</name>
<accession>A0ABW3KUF9</accession>